<dbReference type="Proteomes" id="UP000243975">
    <property type="component" value="Unassembled WGS sequence"/>
</dbReference>
<sequence>MRRLLVSQVLSNTNIDASRVLRTREVRKTVKDVYGRIGTKIDINKVAFDTEMKVVTSMLWGRRICPGALLGEKMLMYIVASFFHSFEWRLPEEEDFDLSEEFGIVIRKKKALFAIPSPRLSDASLYI</sequence>
<dbReference type="AlphaFoldDB" id="A0A103XJL8"/>
<dbReference type="GO" id="GO:0004497">
    <property type="term" value="F:monooxygenase activity"/>
    <property type="evidence" value="ECO:0007669"/>
    <property type="project" value="InterPro"/>
</dbReference>
<comment type="caution">
    <text evidence="1">The sequence shown here is derived from an EMBL/GenBank/DDBJ whole genome shotgun (WGS) entry which is preliminary data.</text>
</comment>
<dbReference type="EMBL" id="LEKV01004898">
    <property type="protein sequence ID" value="KVH91909.1"/>
    <property type="molecule type" value="Genomic_DNA"/>
</dbReference>
<dbReference type="InterPro" id="IPR036396">
    <property type="entry name" value="Cyt_P450_sf"/>
</dbReference>
<accession>A0A103XJL8</accession>
<dbReference type="Gene3D" id="1.10.630.10">
    <property type="entry name" value="Cytochrome P450"/>
    <property type="match status" value="1"/>
</dbReference>
<name>A0A103XJL8_CYNCS</name>
<dbReference type="SUPFAM" id="SSF48264">
    <property type="entry name" value="Cytochrome P450"/>
    <property type="match status" value="1"/>
</dbReference>
<protein>
    <submittedName>
        <fullName evidence="1">Cytochrome P450</fullName>
    </submittedName>
</protein>
<dbReference type="PANTHER" id="PTHR47951">
    <property type="entry name" value="OS08G0547900 PROTEIN"/>
    <property type="match status" value="1"/>
</dbReference>
<dbReference type="GO" id="GO:0005506">
    <property type="term" value="F:iron ion binding"/>
    <property type="evidence" value="ECO:0007669"/>
    <property type="project" value="InterPro"/>
</dbReference>
<dbReference type="OMA" id="HAHAQDM"/>
<dbReference type="STRING" id="59895.A0A103XJL8"/>
<dbReference type="InterPro" id="IPR001128">
    <property type="entry name" value="Cyt_P450"/>
</dbReference>
<dbReference type="GO" id="GO:0020037">
    <property type="term" value="F:heme binding"/>
    <property type="evidence" value="ECO:0007669"/>
    <property type="project" value="InterPro"/>
</dbReference>
<dbReference type="GO" id="GO:0016705">
    <property type="term" value="F:oxidoreductase activity, acting on paired donors, with incorporation or reduction of molecular oxygen"/>
    <property type="evidence" value="ECO:0007669"/>
    <property type="project" value="InterPro"/>
</dbReference>
<reference evidence="1 2" key="1">
    <citation type="journal article" date="2016" name="Sci. Rep.">
        <title>The genome sequence of the outbreeding globe artichoke constructed de novo incorporating a phase-aware low-pass sequencing strategy of F1 progeny.</title>
        <authorList>
            <person name="Scaglione D."/>
            <person name="Reyes-Chin-Wo S."/>
            <person name="Acquadro A."/>
            <person name="Froenicke L."/>
            <person name="Portis E."/>
            <person name="Beitel C."/>
            <person name="Tirone M."/>
            <person name="Mauro R."/>
            <person name="Lo Monaco A."/>
            <person name="Mauromicale G."/>
            <person name="Faccioli P."/>
            <person name="Cattivelli L."/>
            <person name="Rieseberg L."/>
            <person name="Michelmore R."/>
            <person name="Lanteri S."/>
        </authorList>
    </citation>
    <scope>NUCLEOTIDE SEQUENCE [LARGE SCALE GENOMIC DNA]</scope>
    <source>
        <strain evidence="1">2C</strain>
    </source>
</reference>
<evidence type="ECO:0000313" key="1">
    <source>
        <dbReference type="EMBL" id="KVH91909.1"/>
    </source>
</evidence>
<dbReference type="PANTHER" id="PTHR47951:SF7">
    <property type="entry name" value="FLAVONOID 3',5'-HYDROXYLASE-LIKE ISOFORM X1"/>
    <property type="match status" value="1"/>
</dbReference>
<gene>
    <name evidence="1" type="ORF">Ccrd_006054</name>
</gene>
<dbReference type="Gramene" id="KVH91909">
    <property type="protein sequence ID" value="KVH91909"/>
    <property type="gene ID" value="Ccrd_006054"/>
</dbReference>
<organism evidence="1 2">
    <name type="scientific">Cynara cardunculus var. scolymus</name>
    <name type="common">Globe artichoke</name>
    <name type="synonym">Cynara scolymus</name>
    <dbReference type="NCBI Taxonomy" id="59895"/>
    <lineage>
        <taxon>Eukaryota</taxon>
        <taxon>Viridiplantae</taxon>
        <taxon>Streptophyta</taxon>
        <taxon>Embryophyta</taxon>
        <taxon>Tracheophyta</taxon>
        <taxon>Spermatophyta</taxon>
        <taxon>Magnoliopsida</taxon>
        <taxon>eudicotyledons</taxon>
        <taxon>Gunneridae</taxon>
        <taxon>Pentapetalae</taxon>
        <taxon>asterids</taxon>
        <taxon>campanulids</taxon>
        <taxon>Asterales</taxon>
        <taxon>Asteraceae</taxon>
        <taxon>Carduoideae</taxon>
        <taxon>Cardueae</taxon>
        <taxon>Carduinae</taxon>
        <taxon>Cynara</taxon>
    </lineage>
</organism>
<proteinExistence type="predicted"/>
<keyword evidence="2" id="KW-1185">Reference proteome</keyword>
<evidence type="ECO:0000313" key="2">
    <source>
        <dbReference type="Proteomes" id="UP000243975"/>
    </source>
</evidence>
<dbReference type="Pfam" id="PF00067">
    <property type="entry name" value="p450"/>
    <property type="match status" value="1"/>
</dbReference>